<dbReference type="WBParaSite" id="JU765_v2.g509.t1">
    <property type="protein sequence ID" value="JU765_v2.g509.t1"/>
    <property type="gene ID" value="JU765_v2.g509"/>
</dbReference>
<dbReference type="Proteomes" id="UP000887576">
    <property type="component" value="Unplaced"/>
</dbReference>
<evidence type="ECO:0000313" key="1">
    <source>
        <dbReference type="Proteomes" id="UP000887576"/>
    </source>
</evidence>
<accession>A0AC34RAF3</accession>
<protein>
    <submittedName>
        <fullName evidence="2">Uncharacterized protein</fullName>
    </submittedName>
</protein>
<name>A0AC34RAF3_9BILA</name>
<evidence type="ECO:0000313" key="2">
    <source>
        <dbReference type="WBParaSite" id="JU765_v2.g509.t1"/>
    </source>
</evidence>
<sequence>MEFRGNRIPHTPNYARKSDIFAGRSNVTVPSCGSVILSPNPYDDFETGGSSCCNSASGNRRNNCEGSSERYMDDLDRPRCEEAYQMC</sequence>
<reference evidence="2" key="1">
    <citation type="submission" date="2022-11" db="UniProtKB">
        <authorList>
            <consortium name="WormBaseParasite"/>
        </authorList>
    </citation>
    <scope>IDENTIFICATION</scope>
</reference>
<proteinExistence type="predicted"/>
<organism evidence="1 2">
    <name type="scientific">Panagrolaimus sp. JU765</name>
    <dbReference type="NCBI Taxonomy" id="591449"/>
    <lineage>
        <taxon>Eukaryota</taxon>
        <taxon>Metazoa</taxon>
        <taxon>Ecdysozoa</taxon>
        <taxon>Nematoda</taxon>
        <taxon>Chromadorea</taxon>
        <taxon>Rhabditida</taxon>
        <taxon>Tylenchina</taxon>
        <taxon>Panagrolaimomorpha</taxon>
        <taxon>Panagrolaimoidea</taxon>
        <taxon>Panagrolaimidae</taxon>
        <taxon>Panagrolaimus</taxon>
    </lineage>
</organism>